<reference evidence="1 2" key="1">
    <citation type="submission" date="2020-07" db="EMBL/GenBank/DDBJ databases">
        <title>Sequencing the genomes of 1000 actinobacteria strains.</title>
        <authorList>
            <person name="Klenk H.-P."/>
        </authorList>
    </citation>
    <scope>NUCLEOTIDE SEQUENCE [LARGE SCALE GENOMIC DNA]</scope>
    <source>
        <strain evidence="1 2">DSM 29531</strain>
    </source>
</reference>
<comment type="caution">
    <text evidence="1">The sequence shown here is derived from an EMBL/GenBank/DDBJ whole genome shotgun (WGS) entry which is preliminary data.</text>
</comment>
<organism evidence="1 2">
    <name type="scientific">Allobranchiibius huperziae</name>
    <dbReference type="NCBI Taxonomy" id="1874116"/>
    <lineage>
        <taxon>Bacteria</taxon>
        <taxon>Bacillati</taxon>
        <taxon>Actinomycetota</taxon>
        <taxon>Actinomycetes</taxon>
        <taxon>Micrococcales</taxon>
        <taxon>Dermacoccaceae</taxon>
        <taxon>Allobranchiibius</taxon>
    </lineage>
</organism>
<sequence length="325" mass="35418">MDVATTPYQAFPAAMSYPLRIRVRQQGYAFTRRDALEFGASDEQLRAWCRAEDVLSGAQGSYFLPPGDLDTVTSAAETQRRRIRALLLVLGEGYLVTHQSALLAWDLPTDSSCDTTEIHLGHREGHRWSRRPGVRLHRVPEPIPITTASGMPTVSAAYAIVQVGAGIGVEAAVIPADAALRNYLASPTDLAEAIRQSRRTPGCTRLATLLDLVDPRSESPGESRLRLLLRAAGVAVTPQVVIRDGDGHFVARVDLLVDGTRTIVEFDGLLKYRGAGNSEALVNEKRRELALQRLGYRVVRVVWDDLADPGRVLSLLTPPALQTGA</sequence>
<protein>
    <submittedName>
        <fullName evidence="1">Very-short-patch-repair endonuclease</fullName>
    </submittedName>
</protein>
<gene>
    <name evidence="1" type="ORF">HNR15_000199</name>
</gene>
<dbReference type="EMBL" id="JACCFW010000001">
    <property type="protein sequence ID" value="NYJ73236.1"/>
    <property type="molecule type" value="Genomic_DNA"/>
</dbReference>
<accession>A0A853D775</accession>
<evidence type="ECO:0000313" key="1">
    <source>
        <dbReference type="EMBL" id="NYJ73236.1"/>
    </source>
</evidence>
<dbReference type="SUPFAM" id="SSF52980">
    <property type="entry name" value="Restriction endonuclease-like"/>
    <property type="match status" value="1"/>
</dbReference>
<keyword evidence="2" id="KW-1185">Reference proteome</keyword>
<evidence type="ECO:0000313" key="2">
    <source>
        <dbReference type="Proteomes" id="UP000571817"/>
    </source>
</evidence>
<keyword evidence="1" id="KW-0378">Hydrolase</keyword>
<proteinExistence type="predicted"/>
<name>A0A853D775_9MICO</name>
<dbReference type="Proteomes" id="UP000571817">
    <property type="component" value="Unassembled WGS sequence"/>
</dbReference>
<keyword evidence="1" id="KW-0540">Nuclease</keyword>
<dbReference type="GO" id="GO:0004519">
    <property type="term" value="F:endonuclease activity"/>
    <property type="evidence" value="ECO:0007669"/>
    <property type="project" value="UniProtKB-KW"/>
</dbReference>
<dbReference type="Gene3D" id="3.40.960.10">
    <property type="entry name" value="VSR Endonuclease"/>
    <property type="match status" value="1"/>
</dbReference>
<dbReference type="RefSeq" id="WP_179478373.1">
    <property type="nucleotide sequence ID" value="NZ_JACCFW010000001.1"/>
</dbReference>
<dbReference type="AlphaFoldDB" id="A0A853D775"/>
<dbReference type="InterPro" id="IPR011335">
    <property type="entry name" value="Restrct_endonuc-II-like"/>
</dbReference>
<keyword evidence="1" id="KW-0255">Endonuclease</keyword>